<evidence type="ECO:0000313" key="1">
    <source>
        <dbReference type="EMBL" id="KAJ7306673.1"/>
    </source>
</evidence>
<protein>
    <submittedName>
        <fullName evidence="1">Uncharacterized protein</fullName>
    </submittedName>
</protein>
<dbReference type="AlphaFoldDB" id="A0AAD7EA26"/>
<keyword evidence="2" id="KW-1185">Reference proteome</keyword>
<reference evidence="1" key="1">
    <citation type="submission" date="2023-03" db="EMBL/GenBank/DDBJ databases">
        <title>Massive genome expansion in bonnet fungi (Mycena s.s.) driven by repeated elements and novel gene families across ecological guilds.</title>
        <authorList>
            <consortium name="Lawrence Berkeley National Laboratory"/>
            <person name="Harder C.B."/>
            <person name="Miyauchi S."/>
            <person name="Viragh M."/>
            <person name="Kuo A."/>
            <person name="Thoen E."/>
            <person name="Andreopoulos B."/>
            <person name="Lu D."/>
            <person name="Skrede I."/>
            <person name="Drula E."/>
            <person name="Henrissat B."/>
            <person name="Morin E."/>
            <person name="Kohler A."/>
            <person name="Barry K."/>
            <person name="LaButti K."/>
            <person name="Morin E."/>
            <person name="Salamov A."/>
            <person name="Lipzen A."/>
            <person name="Mereny Z."/>
            <person name="Hegedus B."/>
            <person name="Baldrian P."/>
            <person name="Stursova M."/>
            <person name="Weitz H."/>
            <person name="Taylor A."/>
            <person name="Grigoriev I.V."/>
            <person name="Nagy L.G."/>
            <person name="Martin F."/>
            <person name="Kauserud H."/>
        </authorList>
    </citation>
    <scope>NUCLEOTIDE SEQUENCE</scope>
    <source>
        <strain evidence="1">CBHHK002</strain>
    </source>
</reference>
<sequence>MPVNGVTTASEIASDGLGIPTPVPLLSTPLLLGIWIRIPPSAAAIALPESFWGGRLAGSEAGWVVYARCVEHGARVAVPAAAEANHHYNHHTPTLHIQLRPTYCPDPWPAALPAVFHARCTYRAGSESIPDLPLSSRPLLPLPIFSWTLGIGILIGVRIDDERGQHDEAANVLSTNGGRATRGGGGYCALSLLATILGGARCYSPETPVVFSAMGKVAGKDVWMSLGQRAANWAVRRYEAAWAGKTGVIG</sequence>
<name>A0AAD7EA26_9AGAR</name>
<evidence type="ECO:0000313" key="2">
    <source>
        <dbReference type="Proteomes" id="UP001218218"/>
    </source>
</evidence>
<dbReference type="Proteomes" id="UP001218218">
    <property type="component" value="Unassembled WGS sequence"/>
</dbReference>
<gene>
    <name evidence="1" type="ORF">DFH08DRAFT_824625</name>
</gene>
<dbReference type="EMBL" id="JARIHO010000092">
    <property type="protein sequence ID" value="KAJ7306673.1"/>
    <property type="molecule type" value="Genomic_DNA"/>
</dbReference>
<comment type="caution">
    <text evidence="1">The sequence shown here is derived from an EMBL/GenBank/DDBJ whole genome shotgun (WGS) entry which is preliminary data.</text>
</comment>
<accession>A0AAD7EA26</accession>
<proteinExistence type="predicted"/>
<organism evidence="1 2">
    <name type="scientific">Mycena albidolilacea</name>
    <dbReference type="NCBI Taxonomy" id="1033008"/>
    <lineage>
        <taxon>Eukaryota</taxon>
        <taxon>Fungi</taxon>
        <taxon>Dikarya</taxon>
        <taxon>Basidiomycota</taxon>
        <taxon>Agaricomycotina</taxon>
        <taxon>Agaricomycetes</taxon>
        <taxon>Agaricomycetidae</taxon>
        <taxon>Agaricales</taxon>
        <taxon>Marasmiineae</taxon>
        <taxon>Mycenaceae</taxon>
        <taxon>Mycena</taxon>
    </lineage>
</organism>